<dbReference type="GO" id="GO:0042420">
    <property type="term" value="P:dopamine catabolic process"/>
    <property type="evidence" value="ECO:0007669"/>
    <property type="project" value="TreeGrafter"/>
</dbReference>
<organism evidence="13 14">
    <name type="scientific">Dendroctonus ponderosae</name>
    <name type="common">Mountain pine beetle</name>
    <dbReference type="NCBI Taxonomy" id="77166"/>
    <lineage>
        <taxon>Eukaryota</taxon>
        <taxon>Metazoa</taxon>
        <taxon>Ecdysozoa</taxon>
        <taxon>Arthropoda</taxon>
        <taxon>Hexapoda</taxon>
        <taxon>Insecta</taxon>
        <taxon>Pterygota</taxon>
        <taxon>Neoptera</taxon>
        <taxon>Endopterygota</taxon>
        <taxon>Coleoptera</taxon>
        <taxon>Polyphaga</taxon>
        <taxon>Cucujiformia</taxon>
        <taxon>Curculionidae</taxon>
        <taxon>Scolytinae</taxon>
        <taxon>Dendroctonus</taxon>
    </lineage>
</organism>
<proteinExistence type="predicted"/>
<dbReference type="PANTHER" id="PTHR10157">
    <property type="entry name" value="DOPAMINE BETA HYDROXYLASE RELATED"/>
    <property type="match status" value="1"/>
</dbReference>
<evidence type="ECO:0000256" key="4">
    <source>
        <dbReference type="ARBA" id="ARBA00022723"/>
    </source>
</evidence>
<keyword evidence="6" id="KW-0560">Oxidoreductase</keyword>
<dbReference type="SUPFAM" id="SSF49742">
    <property type="entry name" value="PHM/PNGase F"/>
    <property type="match status" value="1"/>
</dbReference>
<accession>A0AAR5P8K9</accession>
<keyword evidence="10" id="KW-1015">Disulfide bond</keyword>
<keyword evidence="3" id="KW-0812">Transmembrane</keyword>
<dbReference type="InterPro" id="IPR014784">
    <property type="entry name" value="Cu2_ascorb_mOase-like_C"/>
</dbReference>
<keyword evidence="8" id="KW-0503">Monooxygenase</keyword>
<dbReference type="GO" id="GO:0005615">
    <property type="term" value="C:extracellular space"/>
    <property type="evidence" value="ECO:0007669"/>
    <property type="project" value="TreeGrafter"/>
</dbReference>
<dbReference type="GO" id="GO:0042421">
    <property type="term" value="P:norepinephrine biosynthetic process"/>
    <property type="evidence" value="ECO:0007669"/>
    <property type="project" value="TreeGrafter"/>
</dbReference>
<keyword evidence="7" id="KW-0186">Copper</keyword>
<feature type="signal peptide" evidence="11">
    <location>
        <begin position="1"/>
        <end position="25"/>
    </location>
</feature>
<name>A0AAR5P8K9_DENPD</name>
<dbReference type="PROSITE" id="PS50836">
    <property type="entry name" value="DOMON"/>
    <property type="match status" value="1"/>
</dbReference>
<dbReference type="Gene3D" id="2.60.120.230">
    <property type="match status" value="1"/>
</dbReference>
<sequence length="305" mass="35597">MWSMRPSKFFFVLISAFSLGQFATCSKYDNQIFNISLNGDSSISLHWMIDYQQKVLSFEIHLPDKFGWFAFGFSDRGDSFPADYCLLWESSSWKNSRKFDLKDVWANDAGVIELDRHQDCNNFRFKIIRNVVKFTFKRKFDTCDNRDYIIQVRNNCFKTILNHTGHILMTRCDYNTLSRTNVTLGGFSISEEMCVNYIHYYPHAPLEVCKSSISDQALRTFFNYMKEWEDQPTSPNAAISINYNSIHWSKVRVQLLNEVYHEAPLSMQCNMSSGDRFPGYWDNAPLPSVLLPLAPPARNCQFDDK</sequence>
<evidence type="ECO:0000256" key="10">
    <source>
        <dbReference type="ARBA" id="ARBA00023157"/>
    </source>
</evidence>
<evidence type="ECO:0000256" key="9">
    <source>
        <dbReference type="ARBA" id="ARBA00023136"/>
    </source>
</evidence>
<keyword evidence="5" id="KW-1133">Transmembrane helix</keyword>
<keyword evidence="11" id="KW-0732">Signal</keyword>
<dbReference type="CDD" id="cd09631">
    <property type="entry name" value="DOMON_DOH"/>
    <property type="match status" value="1"/>
</dbReference>
<dbReference type="InterPro" id="IPR008977">
    <property type="entry name" value="PHM/PNGase_F_dom_sf"/>
</dbReference>
<evidence type="ECO:0000256" key="2">
    <source>
        <dbReference type="ARBA" id="ARBA00004167"/>
    </source>
</evidence>
<dbReference type="Proteomes" id="UP000019118">
    <property type="component" value="Unassembled WGS sequence"/>
</dbReference>
<dbReference type="InterPro" id="IPR005018">
    <property type="entry name" value="DOMON_domain"/>
</dbReference>
<evidence type="ECO:0000256" key="6">
    <source>
        <dbReference type="ARBA" id="ARBA00023002"/>
    </source>
</evidence>
<dbReference type="EnsemblMetazoa" id="XM_019901869.1">
    <property type="protein sequence ID" value="XP_019757428.1"/>
    <property type="gene ID" value="LOC109535855"/>
</dbReference>
<evidence type="ECO:0000259" key="12">
    <source>
        <dbReference type="PROSITE" id="PS50836"/>
    </source>
</evidence>
<evidence type="ECO:0000256" key="7">
    <source>
        <dbReference type="ARBA" id="ARBA00023008"/>
    </source>
</evidence>
<reference evidence="13" key="2">
    <citation type="submission" date="2024-08" db="UniProtKB">
        <authorList>
            <consortium name="EnsemblMetazoa"/>
        </authorList>
    </citation>
    <scope>IDENTIFICATION</scope>
</reference>
<dbReference type="GO" id="GO:0006589">
    <property type="term" value="P:octopamine biosynthetic process"/>
    <property type="evidence" value="ECO:0007669"/>
    <property type="project" value="TreeGrafter"/>
</dbReference>
<dbReference type="Pfam" id="PF03712">
    <property type="entry name" value="Cu2_monoox_C"/>
    <property type="match status" value="1"/>
</dbReference>
<dbReference type="PANTHER" id="PTHR10157:SF29">
    <property type="entry name" value="DOPAMINE BETA-HYDROXYLASE"/>
    <property type="match status" value="1"/>
</dbReference>
<evidence type="ECO:0000313" key="13">
    <source>
        <dbReference type="EnsemblMetazoa" id="XP_019757428.1"/>
    </source>
</evidence>
<keyword evidence="14" id="KW-1185">Reference proteome</keyword>
<evidence type="ECO:0000256" key="8">
    <source>
        <dbReference type="ARBA" id="ARBA00023033"/>
    </source>
</evidence>
<evidence type="ECO:0000313" key="14">
    <source>
        <dbReference type="Proteomes" id="UP000019118"/>
    </source>
</evidence>
<evidence type="ECO:0000256" key="3">
    <source>
        <dbReference type="ARBA" id="ARBA00022692"/>
    </source>
</evidence>
<dbReference type="GO" id="GO:0005507">
    <property type="term" value="F:copper ion binding"/>
    <property type="evidence" value="ECO:0007669"/>
    <property type="project" value="TreeGrafter"/>
</dbReference>
<reference evidence="14" key="1">
    <citation type="journal article" date="2013" name="Genome Biol.">
        <title>Draft genome of the mountain pine beetle, Dendroctonus ponderosae Hopkins, a major forest pest.</title>
        <authorList>
            <person name="Keeling C.I."/>
            <person name="Yuen M.M."/>
            <person name="Liao N.Y."/>
            <person name="Docking T.R."/>
            <person name="Chan S.K."/>
            <person name="Taylor G.A."/>
            <person name="Palmquist D.L."/>
            <person name="Jackman S.D."/>
            <person name="Nguyen A."/>
            <person name="Li M."/>
            <person name="Henderson H."/>
            <person name="Janes J.K."/>
            <person name="Zhao Y."/>
            <person name="Pandoh P."/>
            <person name="Moore R."/>
            <person name="Sperling F.A."/>
            <person name="Huber D.P."/>
            <person name="Birol I."/>
            <person name="Jones S.J."/>
            <person name="Bohlmann J."/>
        </authorList>
    </citation>
    <scope>NUCLEOTIDE SEQUENCE</scope>
</reference>
<dbReference type="AlphaFoldDB" id="A0AAR5P8K9"/>
<feature type="chain" id="PRO_5043725636" description="DOMON domain-containing protein" evidence="11">
    <location>
        <begin position="26"/>
        <end position="305"/>
    </location>
</feature>
<evidence type="ECO:0000256" key="1">
    <source>
        <dbReference type="ARBA" id="ARBA00001973"/>
    </source>
</evidence>
<comment type="cofactor">
    <cofactor evidence="1">
        <name>Cu(2+)</name>
        <dbReference type="ChEBI" id="CHEBI:29036"/>
    </cofactor>
</comment>
<evidence type="ECO:0000256" key="11">
    <source>
        <dbReference type="SAM" id="SignalP"/>
    </source>
</evidence>
<comment type="subcellular location">
    <subcellularLocation>
        <location evidence="2">Membrane</location>
        <topology evidence="2">Single-pass membrane protein</topology>
    </subcellularLocation>
</comment>
<dbReference type="SMART" id="SM00664">
    <property type="entry name" value="DoH"/>
    <property type="match status" value="1"/>
</dbReference>
<dbReference type="InterPro" id="IPR024548">
    <property type="entry name" value="Cu2_monoox_C"/>
</dbReference>
<dbReference type="InterPro" id="IPR000945">
    <property type="entry name" value="DBH-like"/>
</dbReference>
<dbReference type="Pfam" id="PF03351">
    <property type="entry name" value="DOMON"/>
    <property type="match status" value="1"/>
</dbReference>
<dbReference type="GO" id="GO:0030667">
    <property type="term" value="C:secretory granule membrane"/>
    <property type="evidence" value="ECO:0007669"/>
    <property type="project" value="TreeGrafter"/>
</dbReference>
<feature type="domain" description="DOMON" evidence="12">
    <location>
        <begin position="41"/>
        <end position="165"/>
    </location>
</feature>
<evidence type="ECO:0000256" key="5">
    <source>
        <dbReference type="ARBA" id="ARBA00022989"/>
    </source>
</evidence>
<keyword evidence="4" id="KW-0479">Metal-binding</keyword>
<keyword evidence="9" id="KW-0472">Membrane</keyword>
<protein>
    <recommendedName>
        <fullName evidence="12">DOMON domain-containing protein</fullName>
    </recommendedName>
</protein>
<dbReference type="GO" id="GO:0004500">
    <property type="term" value="F:dopamine beta-monooxygenase activity"/>
    <property type="evidence" value="ECO:0007669"/>
    <property type="project" value="InterPro"/>
</dbReference>
<dbReference type="InterPro" id="IPR045266">
    <property type="entry name" value="DOH_DOMON"/>
</dbReference>